<dbReference type="CDD" id="cd07043">
    <property type="entry name" value="STAS_anti-anti-sigma_factors"/>
    <property type="match status" value="1"/>
</dbReference>
<dbReference type="EMBL" id="MBTA01000026">
    <property type="protein sequence ID" value="RKD14325.1"/>
    <property type="molecule type" value="Genomic_DNA"/>
</dbReference>
<dbReference type="AlphaFoldDB" id="A0A419S485"/>
<evidence type="ECO:0000259" key="3">
    <source>
        <dbReference type="PROSITE" id="PS50801"/>
    </source>
</evidence>
<dbReference type="Gene3D" id="3.30.750.24">
    <property type="entry name" value="STAS domain"/>
    <property type="match status" value="1"/>
</dbReference>
<dbReference type="InterPro" id="IPR003658">
    <property type="entry name" value="Anti-sigma_ant"/>
</dbReference>
<protein>
    <recommendedName>
        <fullName evidence="2">Anti-sigma factor antagonist</fullName>
    </recommendedName>
</protein>
<dbReference type="SUPFAM" id="SSF52091">
    <property type="entry name" value="SpoIIaa-like"/>
    <property type="match status" value="1"/>
</dbReference>
<dbReference type="NCBIfam" id="TIGR00377">
    <property type="entry name" value="ant_ant_sig"/>
    <property type="match status" value="1"/>
</dbReference>
<dbReference type="PROSITE" id="PS50801">
    <property type="entry name" value="STAS"/>
    <property type="match status" value="1"/>
</dbReference>
<name>A0A419S485_9SPHI</name>
<comment type="caution">
    <text evidence="4">The sequence shown here is derived from an EMBL/GenBank/DDBJ whole genome shotgun (WGS) entry which is preliminary data.</text>
</comment>
<dbReference type="Pfam" id="PF01740">
    <property type="entry name" value="STAS"/>
    <property type="match status" value="1"/>
</dbReference>
<proteinExistence type="inferred from homology"/>
<dbReference type="GO" id="GO:0043856">
    <property type="term" value="F:anti-sigma factor antagonist activity"/>
    <property type="evidence" value="ECO:0007669"/>
    <property type="project" value="InterPro"/>
</dbReference>
<dbReference type="RefSeq" id="WP_120182326.1">
    <property type="nucleotide sequence ID" value="NZ_MBTA01000026.1"/>
</dbReference>
<sequence length="112" mass="12564">MNYSKEVIDGTVYVTINLSEASLNQSEDFKKFLYDIDEVHPPKIILDLGKIEYMDSSFIGALVGGLKNVLSKGGEMALININSDVMSLFELTRLDKVFKICDNKEDALQQLN</sequence>
<dbReference type="InterPro" id="IPR002645">
    <property type="entry name" value="STAS_dom"/>
</dbReference>
<dbReference type="Proteomes" id="UP000283433">
    <property type="component" value="Unassembled WGS sequence"/>
</dbReference>
<dbReference type="OrthoDB" id="9796076at2"/>
<dbReference type="PANTHER" id="PTHR33495">
    <property type="entry name" value="ANTI-SIGMA FACTOR ANTAGONIST TM_1081-RELATED-RELATED"/>
    <property type="match status" value="1"/>
</dbReference>
<comment type="similarity">
    <text evidence="1 2">Belongs to the anti-sigma-factor antagonist family.</text>
</comment>
<evidence type="ECO:0000313" key="4">
    <source>
        <dbReference type="EMBL" id="RKD14325.1"/>
    </source>
</evidence>
<dbReference type="InterPro" id="IPR036513">
    <property type="entry name" value="STAS_dom_sf"/>
</dbReference>
<reference evidence="4 5" key="1">
    <citation type="submission" date="2016-07" db="EMBL/GenBank/DDBJ databases">
        <title>Genome of Pelobium manganitolerans.</title>
        <authorList>
            <person name="Wu S."/>
            <person name="Wang G."/>
        </authorList>
    </citation>
    <scope>NUCLEOTIDE SEQUENCE [LARGE SCALE GENOMIC DNA]</scope>
    <source>
        <strain evidence="4 5">YS-25</strain>
    </source>
</reference>
<evidence type="ECO:0000256" key="1">
    <source>
        <dbReference type="ARBA" id="ARBA00009013"/>
    </source>
</evidence>
<evidence type="ECO:0000256" key="2">
    <source>
        <dbReference type="RuleBase" id="RU003749"/>
    </source>
</evidence>
<evidence type="ECO:0000313" key="5">
    <source>
        <dbReference type="Proteomes" id="UP000283433"/>
    </source>
</evidence>
<feature type="domain" description="STAS" evidence="3">
    <location>
        <begin position="44"/>
        <end position="111"/>
    </location>
</feature>
<organism evidence="4 5">
    <name type="scientific">Pelobium manganitolerans</name>
    <dbReference type="NCBI Taxonomy" id="1842495"/>
    <lineage>
        <taxon>Bacteria</taxon>
        <taxon>Pseudomonadati</taxon>
        <taxon>Bacteroidota</taxon>
        <taxon>Sphingobacteriia</taxon>
        <taxon>Sphingobacteriales</taxon>
        <taxon>Sphingobacteriaceae</taxon>
        <taxon>Pelobium</taxon>
    </lineage>
</organism>
<gene>
    <name evidence="4" type="ORF">BCY91_07510</name>
</gene>
<keyword evidence="5" id="KW-1185">Reference proteome</keyword>
<accession>A0A419S485</accession>
<dbReference type="PANTHER" id="PTHR33495:SF2">
    <property type="entry name" value="ANTI-SIGMA FACTOR ANTAGONIST TM_1081-RELATED"/>
    <property type="match status" value="1"/>
</dbReference>